<dbReference type="OrthoDB" id="8300647at2759"/>
<dbReference type="InterPro" id="IPR029526">
    <property type="entry name" value="PGBD"/>
</dbReference>
<organism evidence="2">
    <name type="scientific">Mytilinidion resinicola</name>
    <dbReference type="NCBI Taxonomy" id="574789"/>
    <lineage>
        <taxon>Eukaryota</taxon>
        <taxon>Fungi</taxon>
        <taxon>Dikarya</taxon>
        <taxon>Ascomycota</taxon>
        <taxon>Pezizomycotina</taxon>
        <taxon>Dothideomycetes</taxon>
        <taxon>Pleosporomycetidae</taxon>
        <taxon>Mytilinidiales</taxon>
        <taxon>Mytilinidiaceae</taxon>
        <taxon>Mytilinidion</taxon>
    </lineage>
</organism>
<keyword evidence="3" id="KW-1185">Reference proteome</keyword>
<dbReference type="GeneID" id="54469810"/>
<evidence type="ECO:0000259" key="1">
    <source>
        <dbReference type="Pfam" id="PF13843"/>
    </source>
</evidence>
<dbReference type="EMBL" id="MU003692">
    <property type="protein sequence ID" value="KAF2817053.1"/>
    <property type="molecule type" value="Genomic_DNA"/>
</dbReference>
<sequence length="253" mass="29535">MEFAWKDATVVLFLSTIHNGQNYIAKLRKQPSTMSTGYRQTAKVFGDEARKELDIPDFIEEYNLFMCGVDVADQLRSYYNTERTYRKTWKPLFSFLLDIVVGNCYQLSTYRIVGERTLRQHSHAQFRRNLRDALLYNSICARKQYTVEGVKGIMDIVWQPVKEHKLAKVFKKQHFCAACKEARRTTTTPHYGARKPLANLSINTTRKERGDSHGWKRRIRTPRTNYGCTVYIIAFCTGLQCWSEHLAKLNSIE</sequence>
<evidence type="ECO:0000313" key="3">
    <source>
        <dbReference type="Proteomes" id="UP000504636"/>
    </source>
</evidence>
<gene>
    <name evidence="2 4" type="ORF">BDZ99DRAFT_8081</name>
</gene>
<dbReference type="PANTHER" id="PTHR46599">
    <property type="entry name" value="PIGGYBAC TRANSPOSABLE ELEMENT-DERIVED PROTEIN 4"/>
    <property type="match status" value="1"/>
</dbReference>
<evidence type="ECO:0000313" key="2">
    <source>
        <dbReference type="EMBL" id="KAF2817053.1"/>
    </source>
</evidence>
<reference evidence="4" key="2">
    <citation type="submission" date="2020-04" db="EMBL/GenBank/DDBJ databases">
        <authorList>
            <consortium name="NCBI Genome Project"/>
        </authorList>
    </citation>
    <scope>NUCLEOTIDE SEQUENCE</scope>
    <source>
        <strain evidence="4">CBS 304.34</strain>
    </source>
</reference>
<dbReference type="Pfam" id="PF13843">
    <property type="entry name" value="DDE_Tnp_1_7"/>
    <property type="match status" value="1"/>
</dbReference>
<reference evidence="4" key="3">
    <citation type="submission" date="2025-04" db="UniProtKB">
        <authorList>
            <consortium name="RefSeq"/>
        </authorList>
    </citation>
    <scope>IDENTIFICATION</scope>
    <source>
        <strain evidence="4">CBS 304.34</strain>
    </source>
</reference>
<feature type="domain" description="PiggyBac transposable element-derived protein" evidence="1">
    <location>
        <begin position="3"/>
        <end position="105"/>
    </location>
</feature>
<evidence type="ECO:0000313" key="4">
    <source>
        <dbReference type="RefSeq" id="XP_033584017.1"/>
    </source>
</evidence>
<dbReference type="PANTHER" id="PTHR46599:SF3">
    <property type="entry name" value="PIGGYBAC TRANSPOSABLE ELEMENT-DERIVED PROTEIN 4"/>
    <property type="match status" value="1"/>
</dbReference>
<protein>
    <recommendedName>
        <fullName evidence="1">PiggyBac transposable element-derived protein domain-containing protein</fullName>
    </recommendedName>
</protein>
<dbReference type="Proteomes" id="UP000504636">
    <property type="component" value="Unplaced"/>
</dbReference>
<name>A0A6A6Z8J6_9PEZI</name>
<accession>A0A6A6Z8J6</accession>
<dbReference type="RefSeq" id="XP_033584017.1">
    <property type="nucleotide sequence ID" value="XM_033728917.1"/>
</dbReference>
<proteinExistence type="predicted"/>
<dbReference type="AlphaFoldDB" id="A0A6A6Z8J6"/>
<reference evidence="2 4" key="1">
    <citation type="journal article" date="2020" name="Stud. Mycol.">
        <title>101 Dothideomycetes genomes: a test case for predicting lifestyles and emergence of pathogens.</title>
        <authorList>
            <person name="Haridas S."/>
            <person name="Albert R."/>
            <person name="Binder M."/>
            <person name="Bloem J."/>
            <person name="Labutti K."/>
            <person name="Salamov A."/>
            <person name="Andreopoulos B."/>
            <person name="Baker S."/>
            <person name="Barry K."/>
            <person name="Bills G."/>
            <person name="Bluhm B."/>
            <person name="Cannon C."/>
            <person name="Castanera R."/>
            <person name="Culley D."/>
            <person name="Daum C."/>
            <person name="Ezra D."/>
            <person name="Gonzalez J."/>
            <person name="Henrissat B."/>
            <person name="Kuo A."/>
            <person name="Liang C."/>
            <person name="Lipzen A."/>
            <person name="Lutzoni F."/>
            <person name="Magnuson J."/>
            <person name="Mondo S."/>
            <person name="Nolan M."/>
            <person name="Ohm R."/>
            <person name="Pangilinan J."/>
            <person name="Park H.-J."/>
            <person name="Ramirez L."/>
            <person name="Alfaro M."/>
            <person name="Sun H."/>
            <person name="Tritt A."/>
            <person name="Yoshinaga Y."/>
            <person name="Zwiers L.-H."/>
            <person name="Turgeon B."/>
            <person name="Goodwin S."/>
            <person name="Spatafora J."/>
            <person name="Crous P."/>
            <person name="Grigoriev I."/>
        </authorList>
    </citation>
    <scope>NUCLEOTIDE SEQUENCE</scope>
    <source>
        <strain evidence="2 4">CBS 304.34</strain>
    </source>
</reference>